<organism evidence="3 5">
    <name type="scientific">Yersinia aldovae</name>
    <dbReference type="NCBI Taxonomy" id="29483"/>
    <lineage>
        <taxon>Bacteria</taxon>
        <taxon>Pseudomonadati</taxon>
        <taxon>Pseudomonadota</taxon>
        <taxon>Gammaproteobacteria</taxon>
        <taxon>Enterobacterales</taxon>
        <taxon>Yersiniaceae</taxon>
        <taxon>Yersinia</taxon>
    </lineage>
</organism>
<dbReference type="RefSeq" id="WP_042839381.1">
    <property type="nucleotide sequence ID" value="NZ_CABHPY010000013.1"/>
</dbReference>
<keyword evidence="1" id="KW-1133">Transmembrane helix</keyword>
<keyword evidence="1" id="KW-0472">Membrane</keyword>
<evidence type="ECO:0000256" key="1">
    <source>
        <dbReference type="SAM" id="Phobius"/>
    </source>
</evidence>
<feature type="transmembrane region" description="Helical" evidence="1">
    <location>
        <begin position="28"/>
        <end position="51"/>
    </location>
</feature>
<evidence type="ECO:0000313" key="4">
    <source>
        <dbReference type="Proteomes" id="UP000038647"/>
    </source>
</evidence>
<gene>
    <name evidence="3" type="ORF">ERS137965_02588</name>
    <name evidence="2" type="ORF">ERS137966_02243</name>
</gene>
<dbReference type="Proteomes" id="UP000038647">
    <property type="component" value="Unassembled WGS sequence"/>
</dbReference>
<evidence type="ECO:0000313" key="5">
    <source>
        <dbReference type="Proteomes" id="UP000041595"/>
    </source>
</evidence>
<name>A0A0T9U9T5_YERAL</name>
<reference evidence="2 4" key="2">
    <citation type="submission" date="2015-03" db="EMBL/GenBank/DDBJ databases">
        <authorList>
            <consortium name="Pathogen Informatics"/>
            <person name="Murphy D."/>
        </authorList>
    </citation>
    <scope>NUCLEOTIDE SEQUENCE [LARGE SCALE GENOMIC DNA]</scope>
    <source>
        <strain evidence="2 4">IP08791</strain>
    </source>
</reference>
<keyword evidence="1" id="KW-0812">Transmembrane</keyword>
<dbReference type="EMBL" id="CQEH01000009">
    <property type="protein sequence ID" value="CNL10529.1"/>
    <property type="molecule type" value="Genomic_DNA"/>
</dbReference>
<evidence type="ECO:0000313" key="3">
    <source>
        <dbReference type="EMBL" id="CNL28447.1"/>
    </source>
</evidence>
<reference evidence="3 5" key="1">
    <citation type="submission" date="2015-03" db="EMBL/GenBank/DDBJ databases">
        <authorList>
            <person name="Murphy D."/>
        </authorList>
    </citation>
    <scope>NUCLEOTIDE SEQUENCE [LARGE SCALE GENOMIC DNA]</scope>
    <source>
        <strain evidence="3 5">IP06005</strain>
    </source>
</reference>
<dbReference type="Proteomes" id="UP000041595">
    <property type="component" value="Unassembled WGS sequence"/>
</dbReference>
<evidence type="ECO:0000313" key="2">
    <source>
        <dbReference type="EMBL" id="CNL10529.1"/>
    </source>
</evidence>
<sequence>MRAAKLSAGLLAAGGILGYLGADWQSRSLLIAAGVVLLTGVIVAAFTELGYR</sequence>
<accession>A0A0T9U9T5</accession>
<dbReference type="EMBL" id="CQEJ01000014">
    <property type="protein sequence ID" value="CNL28447.1"/>
    <property type="molecule type" value="Genomic_DNA"/>
</dbReference>
<dbReference type="AlphaFoldDB" id="A0A0T9U9T5"/>
<dbReference type="eggNOG" id="ENOG5031IJM">
    <property type="taxonomic scope" value="Bacteria"/>
</dbReference>
<keyword evidence="4" id="KW-1185">Reference proteome</keyword>
<proteinExistence type="predicted"/>
<protein>
    <submittedName>
        <fullName evidence="3">Membrane protein</fullName>
    </submittedName>
</protein>